<evidence type="ECO:0000313" key="2">
    <source>
        <dbReference type="Proteomes" id="UP001044222"/>
    </source>
</evidence>
<dbReference type="Proteomes" id="UP001044222">
    <property type="component" value="Chromosome 17"/>
</dbReference>
<gene>
    <name evidence="1" type="ORF">ANANG_G00296050</name>
</gene>
<accession>A0A9D3LKX6</accession>
<feature type="non-terminal residue" evidence="1">
    <location>
        <position position="172"/>
    </location>
</feature>
<dbReference type="AlphaFoldDB" id="A0A9D3LKX6"/>
<protein>
    <submittedName>
        <fullName evidence="1">Uncharacterized protein</fullName>
    </submittedName>
</protein>
<dbReference type="EMBL" id="JAFIRN010000017">
    <property type="protein sequence ID" value="KAG5832895.1"/>
    <property type="molecule type" value="Genomic_DNA"/>
</dbReference>
<reference evidence="1" key="1">
    <citation type="submission" date="2021-01" db="EMBL/GenBank/DDBJ databases">
        <title>A chromosome-scale assembly of European eel, Anguilla anguilla.</title>
        <authorList>
            <person name="Henkel C."/>
            <person name="Jong-Raadsen S.A."/>
            <person name="Dufour S."/>
            <person name="Weltzien F.-A."/>
            <person name="Palstra A.P."/>
            <person name="Pelster B."/>
            <person name="Spaink H.P."/>
            <person name="Van Den Thillart G.E."/>
            <person name="Jansen H."/>
            <person name="Zahm M."/>
            <person name="Klopp C."/>
            <person name="Cedric C."/>
            <person name="Louis A."/>
            <person name="Berthelot C."/>
            <person name="Parey E."/>
            <person name="Roest Crollius H."/>
            <person name="Montfort J."/>
            <person name="Robinson-Rechavi M."/>
            <person name="Bucao C."/>
            <person name="Bouchez O."/>
            <person name="Gislard M."/>
            <person name="Lluch J."/>
            <person name="Milhes M."/>
            <person name="Lampietro C."/>
            <person name="Lopez Roques C."/>
            <person name="Donnadieu C."/>
            <person name="Braasch I."/>
            <person name="Desvignes T."/>
            <person name="Postlethwait J."/>
            <person name="Bobe J."/>
            <person name="Guiguen Y."/>
            <person name="Dirks R."/>
        </authorList>
    </citation>
    <scope>NUCLEOTIDE SEQUENCE</scope>
    <source>
        <strain evidence="1">Tag_6206</strain>
        <tissue evidence="1">Liver</tissue>
    </source>
</reference>
<comment type="caution">
    <text evidence="1">The sequence shown here is derived from an EMBL/GenBank/DDBJ whole genome shotgun (WGS) entry which is preliminary data.</text>
</comment>
<name>A0A9D3LKX6_ANGAN</name>
<proteinExistence type="predicted"/>
<sequence length="172" mass="18196">KRTSVTSTAEPTRKAVQRLRSFPGRLKHARWLAPDFEGEGICFATPRVWRAPWAFDVTQNPLTTSPAVPVTDARTSNDINVTIGAGRGTGPTPPACFCTSAVLCAFKYSVACVQCSVLCVQYTEPGVQALGALKPVPCVLWSVSLCPVLCALCSVPCALCSVLCAVFSVSCA</sequence>
<evidence type="ECO:0000313" key="1">
    <source>
        <dbReference type="EMBL" id="KAG5832895.1"/>
    </source>
</evidence>
<keyword evidence="2" id="KW-1185">Reference proteome</keyword>
<organism evidence="1 2">
    <name type="scientific">Anguilla anguilla</name>
    <name type="common">European freshwater eel</name>
    <name type="synonym">Muraena anguilla</name>
    <dbReference type="NCBI Taxonomy" id="7936"/>
    <lineage>
        <taxon>Eukaryota</taxon>
        <taxon>Metazoa</taxon>
        <taxon>Chordata</taxon>
        <taxon>Craniata</taxon>
        <taxon>Vertebrata</taxon>
        <taxon>Euteleostomi</taxon>
        <taxon>Actinopterygii</taxon>
        <taxon>Neopterygii</taxon>
        <taxon>Teleostei</taxon>
        <taxon>Anguilliformes</taxon>
        <taxon>Anguillidae</taxon>
        <taxon>Anguilla</taxon>
    </lineage>
</organism>
<feature type="non-terminal residue" evidence="1">
    <location>
        <position position="1"/>
    </location>
</feature>